<reference evidence="1" key="1">
    <citation type="submission" date="2012-01" db="EMBL/GenBank/DDBJ databases">
        <title>The Genome Sequence of Treponema denticola H1-T.</title>
        <authorList>
            <consortium name="The Broad Institute Genome Sequencing Platform"/>
            <person name="Earl A."/>
            <person name="Ward D."/>
            <person name="Feldgarden M."/>
            <person name="Gevers D."/>
            <person name="Blanton J.M."/>
            <person name="Fenno C.J."/>
            <person name="Baranova O.V."/>
            <person name="Mathney J."/>
            <person name="Dewhirst F.E."/>
            <person name="Izard J."/>
            <person name="Young S.K."/>
            <person name="Zeng Q."/>
            <person name="Gargeya S."/>
            <person name="Fitzgerald M."/>
            <person name="Haas B."/>
            <person name="Abouelleil A."/>
            <person name="Alvarado L."/>
            <person name="Arachchi H.M."/>
            <person name="Berlin A."/>
            <person name="Chapman S.B."/>
            <person name="Gearin G."/>
            <person name="Goldberg J."/>
            <person name="Griggs A."/>
            <person name="Gujja S."/>
            <person name="Hansen M."/>
            <person name="Heiman D."/>
            <person name="Howarth C."/>
            <person name="Larimer J."/>
            <person name="Lui A."/>
            <person name="MacDonald P.J.P."/>
            <person name="McCowen C."/>
            <person name="Montmayeur A."/>
            <person name="Murphy C."/>
            <person name="Neiman D."/>
            <person name="Pearson M."/>
            <person name="Priest M."/>
            <person name="Roberts A."/>
            <person name="Saif S."/>
            <person name="Shea T."/>
            <person name="Sisk P."/>
            <person name="Stolte C."/>
            <person name="Sykes S."/>
            <person name="Wortman J."/>
            <person name="Nusbaum C."/>
            <person name="Birren B."/>
        </authorList>
    </citation>
    <scope>NUCLEOTIDE SEQUENCE [LARGE SCALE GENOMIC DNA]</scope>
    <source>
        <strain evidence="1">H1-T</strain>
    </source>
</reference>
<sequence length="20" mass="2381">MLLKTKIDLLKKSLFLCLFL</sequence>
<dbReference type="Proteomes" id="UP000011708">
    <property type="component" value="Chromosome"/>
</dbReference>
<organism evidence="1">
    <name type="scientific">Treponema denticola H1-T</name>
    <dbReference type="NCBI Taxonomy" id="999431"/>
    <lineage>
        <taxon>Bacteria</taxon>
        <taxon>Pseudomonadati</taxon>
        <taxon>Spirochaetota</taxon>
        <taxon>Spirochaetia</taxon>
        <taxon>Spirochaetales</taxon>
        <taxon>Treponemataceae</taxon>
        <taxon>Treponema</taxon>
    </lineage>
</organism>
<dbReference type="EMBL" id="AGDW01000021">
    <property type="protein sequence ID" value="EMB29372.1"/>
    <property type="molecule type" value="Genomic_DNA"/>
</dbReference>
<name>M2BWE4_TREDN</name>
<dbReference type="AlphaFoldDB" id="M2BWE4"/>
<proteinExistence type="predicted"/>
<comment type="caution">
    <text evidence="1">The sequence shown here is derived from an EMBL/GenBank/DDBJ whole genome shotgun (WGS) entry which is preliminary data.</text>
</comment>
<feature type="non-terminal residue" evidence="1">
    <location>
        <position position="20"/>
    </location>
</feature>
<dbReference type="PATRIC" id="fig|999431.4.peg.1827"/>
<accession>M2BWE4</accession>
<dbReference type="HOGENOM" id="CLU_221777_0_0_12"/>
<protein>
    <submittedName>
        <fullName evidence="1">Uncharacterized protein</fullName>
    </submittedName>
</protein>
<evidence type="ECO:0000313" key="1">
    <source>
        <dbReference type="EMBL" id="EMB29372.1"/>
    </source>
</evidence>
<gene>
    <name evidence="1" type="ORF">HMPREF9725_01770</name>
</gene>